<feature type="transmembrane region" description="Helical" evidence="7">
    <location>
        <begin position="41"/>
        <end position="61"/>
    </location>
</feature>
<keyword evidence="6 7" id="KW-0472">Membrane</keyword>
<evidence type="ECO:0000256" key="4">
    <source>
        <dbReference type="ARBA" id="ARBA00022692"/>
    </source>
</evidence>
<evidence type="ECO:0000259" key="9">
    <source>
        <dbReference type="Pfam" id="PF16916"/>
    </source>
</evidence>
<evidence type="ECO:0000256" key="2">
    <source>
        <dbReference type="ARBA" id="ARBA00008114"/>
    </source>
</evidence>
<sequence length="296" mass="30960">MTPASRLAVGTIVVGVAVLGLKYLAYVLTGSVALYSDALESIINVATAVATLAAVSVSAMPADANHPYGHQKAEYLSAVLEAALILVAALLILKEAWQGFMAPTPLQAPALGLAINVGAGVLNGIWSFVLFRFGRRWRSPALVADAHHLWTDVVSSIGVVIGVALVAWTGWAKLDSVIAALVAVDILWSGWKLMRESVGGLMDEAVPPDVQATIASVIATHATGAIQANAVRTRRSGNLTFIEFNLVTPGEMTVADAHDICDRIEDALSHAVVDSSVTIHIEPEQHAVSHGAVTVA</sequence>
<keyword evidence="11" id="KW-1185">Reference proteome</keyword>
<dbReference type="SUPFAM" id="SSF160240">
    <property type="entry name" value="Cation efflux protein cytoplasmic domain-like"/>
    <property type="match status" value="1"/>
</dbReference>
<keyword evidence="4 7" id="KW-0812">Transmembrane</keyword>
<dbReference type="GO" id="GO:0015093">
    <property type="term" value="F:ferrous iron transmembrane transporter activity"/>
    <property type="evidence" value="ECO:0007669"/>
    <property type="project" value="TreeGrafter"/>
</dbReference>
<evidence type="ECO:0000256" key="3">
    <source>
        <dbReference type="ARBA" id="ARBA00022448"/>
    </source>
</evidence>
<dbReference type="Pfam" id="PF01545">
    <property type="entry name" value="Cation_efflux"/>
    <property type="match status" value="1"/>
</dbReference>
<keyword evidence="3" id="KW-0813">Transport</keyword>
<proteinExistence type="inferred from homology"/>
<comment type="similarity">
    <text evidence="2">Belongs to the cation diffusion facilitator (CDF) transporter (TC 2.A.4) family.</text>
</comment>
<name>A0A7Y9IWU7_9BURK</name>
<feature type="transmembrane region" description="Helical" evidence="7">
    <location>
        <begin position="73"/>
        <end position="93"/>
    </location>
</feature>
<gene>
    <name evidence="10" type="ORF">FHW18_002915</name>
</gene>
<dbReference type="InterPro" id="IPR050291">
    <property type="entry name" value="CDF_Transporter"/>
</dbReference>
<dbReference type="NCBIfam" id="TIGR01297">
    <property type="entry name" value="CDF"/>
    <property type="match status" value="1"/>
</dbReference>
<feature type="transmembrane region" description="Helical" evidence="7">
    <location>
        <begin position="7"/>
        <end position="29"/>
    </location>
</feature>
<dbReference type="PANTHER" id="PTHR43840">
    <property type="entry name" value="MITOCHONDRIAL METAL TRANSPORTER 1-RELATED"/>
    <property type="match status" value="1"/>
</dbReference>
<dbReference type="SUPFAM" id="SSF161111">
    <property type="entry name" value="Cation efflux protein transmembrane domain-like"/>
    <property type="match status" value="1"/>
</dbReference>
<dbReference type="PANTHER" id="PTHR43840:SF15">
    <property type="entry name" value="MITOCHONDRIAL METAL TRANSPORTER 1-RELATED"/>
    <property type="match status" value="1"/>
</dbReference>
<dbReference type="Gene3D" id="1.20.1510.10">
    <property type="entry name" value="Cation efflux protein transmembrane domain"/>
    <property type="match status" value="1"/>
</dbReference>
<dbReference type="GO" id="GO:0005886">
    <property type="term" value="C:plasma membrane"/>
    <property type="evidence" value="ECO:0007669"/>
    <property type="project" value="TreeGrafter"/>
</dbReference>
<keyword evidence="5 7" id="KW-1133">Transmembrane helix</keyword>
<dbReference type="InterPro" id="IPR058533">
    <property type="entry name" value="Cation_efflux_TM"/>
</dbReference>
<evidence type="ECO:0000256" key="6">
    <source>
        <dbReference type="ARBA" id="ARBA00023136"/>
    </source>
</evidence>
<evidence type="ECO:0000313" key="10">
    <source>
        <dbReference type="EMBL" id="NYE83644.1"/>
    </source>
</evidence>
<feature type="transmembrane region" description="Helical" evidence="7">
    <location>
        <begin position="153"/>
        <end position="171"/>
    </location>
</feature>
<dbReference type="InterPro" id="IPR036837">
    <property type="entry name" value="Cation_efflux_CTD_sf"/>
</dbReference>
<evidence type="ECO:0000256" key="1">
    <source>
        <dbReference type="ARBA" id="ARBA00004141"/>
    </source>
</evidence>
<comment type="caution">
    <text evidence="10">The sequence shown here is derived from an EMBL/GenBank/DDBJ whole genome shotgun (WGS) entry which is preliminary data.</text>
</comment>
<dbReference type="Pfam" id="PF16916">
    <property type="entry name" value="ZT_dimer"/>
    <property type="match status" value="1"/>
</dbReference>
<dbReference type="InterPro" id="IPR027469">
    <property type="entry name" value="Cation_efflux_TMD_sf"/>
</dbReference>
<evidence type="ECO:0000259" key="8">
    <source>
        <dbReference type="Pfam" id="PF01545"/>
    </source>
</evidence>
<comment type="subcellular location">
    <subcellularLocation>
        <location evidence="1">Membrane</location>
        <topology evidence="1">Multi-pass membrane protein</topology>
    </subcellularLocation>
</comment>
<protein>
    <submittedName>
        <fullName evidence="10">Cation diffusion facilitator family transporter</fullName>
    </submittedName>
</protein>
<evidence type="ECO:0000256" key="7">
    <source>
        <dbReference type="SAM" id="Phobius"/>
    </source>
</evidence>
<feature type="transmembrane region" description="Helical" evidence="7">
    <location>
        <begin position="113"/>
        <end position="133"/>
    </location>
</feature>
<dbReference type="GO" id="GO:0015341">
    <property type="term" value="F:zinc efflux antiporter activity"/>
    <property type="evidence" value="ECO:0007669"/>
    <property type="project" value="TreeGrafter"/>
</dbReference>
<organism evidence="10 11">
    <name type="scientific">Pigmentiphaga litoralis</name>
    <dbReference type="NCBI Taxonomy" id="516702"/>
    <lineage>
        <taxon>Bacteria</taxon>
        <taxon>Pseudomonadati</taxon>
        <taxon>Pseudomonadota</taxon>
        <taxon>Betaproteobacteria</taxon>
        <taxon>Burkholderiales</taxon>
        <taxon>Alcaligenaceae</taxon>
        <taxon>Pigmentiphaga</taxon>
    </lineage>
</organism>
<dbReference type="Proteomes" id="UP000542125">
    <property type="component" value="Unassembled WGS sequence"/>
</dbReference>
<dbReference type="EMBL" id="JACBYR010000001">
    <property type="protein sequence ID" value="NYE83644.1"/>
    <property type="molecule type" value="Genomic_DNA"/>
</dbReference>
<dbReference type="InterPro" id="IPR027470">
    <property type="entry name" value="Cation_efflux_CTD"/>
</dbReference>
<dbReference type="InterPro" id="IPR002524">
    <property type="entry name" value="Cation_efflux"/>
</dbReference>
<dbReference type="GO" id="GO:0015086">
    <property type="term" value="F:cadmium ion transmembrane transporter activity"/>
    <property type="evidence" value="ECO:0007669"/>
    <property type="project" value="TreeGrafter"/>
</dbReference>
<dbReference type="Gene3D" id="3.30.70.1350">
    <property type="entry name" value="Cation efflux protein, cytoplasmic domain"/>
    <property type="match status" value="1"/>
</dbReference>
<reference evidence="10 11" key="1">
    <citation type="submission" date="2020-07" db="EMBL/GenBank/DDBJ databases">
        <title>Genomic Encyclopedia of Type Strains, Phase IV (KMG-V): Genome sequencing to study the core and pangenomes of soil and plant-associated prokaryotes.</title>
        <authorList>
            <person name="Whitman W."/>
        </authorList>
    </citation>
    <scope>NUCLEOTIDE SEQUENCE [LARGE SCALE GENOMIC DNA]</scope>
    <source>
        <strain evidence="10 11">SAS40</strain>
    </source>
</reference>
<feature type="domain" description="Cation efflux protein cytoplasmic" evidence="9">
    <location>
        <begin position="207"/>
        <end position="284"/>
    </location>
</feature>
<evidence type="ECO:0000256" key="5">
    <source>
        <dbReference type="ARBA" id="ARBA00022989"/>
    </source>
</evidence>
<dbReference type="GO" id="GO:0006882">
    <property type="term" value="P:intracellular zinc ion homeostasis"/>
    <property type="evidence" value="ECO:0007669"/>
    <property type="project" value="TreeGrafter"/>
</dbReference>
<dbReference type="AlphaFoldDB" id="A0A7Y9IWU7"/>
<evidence type="ECO:0000313" key="11">
    <source>
        <dbReference type="Proteomes" id="UP000542125"/>
    </source>
</evidence>
<feature type="domain" description="Cation efflux protein transmembrane" evidence="8">
    <location>
        <begin position="12"/>
        <end position="202"/>
    </location>
</feature>
<dbReference type="RefSeq" id="WP_179587426.1">
    <property type="nucleotide sequence ID" value="NZ_JACBYR010000001.1"/>
</dbReference>
<accession>A0A7Y9IWU7</accession>